<comment type="caution">
    <text evidence="2">The sequence shown here is derived from an EMBL/GenBank/DDBJ whole genome shotgun (WGS) entry which is preliminary data.</text>
</comment>
<evidence type="ECO:0008006" key="4">
    <source>
        <dbReference type="Google" id="ProtNLM"/>
    </source>
</evidence>
<feature type="compositionally biased region" description="Pro residues" evidence="1">
    <location>
        <begin position="262"/>
        <end position="276"/>
    </location>
</feature>
<evidence type="ECO:0000313" key="3">
    <source>
        <dbReference type="Proteomes" id="UP001383192"/>
    </source>
</evidence>
<evidence type="ECO:0000256" key="1">
    <source>
        <dbReference type="SAM" id="MobiDB-lite"/>
    </source>
</evidence>
<protein>
    <recommendedName>
        <fullName evidence="4">C2H2-type domain-containing protein</fullName>
    </recommendedName>
</protein>
<organism evidence="2 3">
    <name type="scientific">Paramarasmius palmivorus</name>
    <dbReference type="NCBI Taxonomy" id="297713"/>
    <lineage>
        <taxon>Eukaryota</taxon>
        <taxon>Fungi</taxon>
        <taxon>Dikarya</taxon>
        <taxon>Basidiomycota</taxon>
        <taxon>Agaricomycotina</taxon>
        <taxon>Agaricomycetes</taxon>
        <taxon>Agaricomycetidae</taxon>
        <taxon>Agaricales</taxon>
        <taxon>Marasmiineae</taxon>
        <taxon>Marasmiaceae</taxon>
        <taxon>Paramarasmius</taxon>
    </lineage>
</organism>
<reference evidence="2 3" key="1">
    <citation type="submission" date="2024-01" db="EMBL/GenBank/DDBJ databases">
        <title>A draft genome for a cacao thread blight-causing isolate of Paramarasmius palmivorus.</title>
        <authorList>
            <person name="Baruah I.K."/>
            <person name="Bukari Y."/>
            <person name="Amoako-Attah I."/>
            <person name="Meinhardt L.W."/>
            <person name="Bailey B.A."/>
            <person name="Cohen S.P."/>
        </authorList>
    </citation>
    <scope>NUCLEOTIDE SEQUENCE [LARGE SCALE GENOMIC DNA]</scope>
    <source>
        <strain evidence="2 3">GH-12</strain>
    </source>
</reference>
<dbReference type="Proteomes" id="UP001383192">
    <property type="component" value="Unassembled WGS sequence"/>
</dbReference>
<name>A0AAW0BQF3_9AGAR</name>
<sequence>MNDYPNAFDELLDSLSAAENLNNARLADPPVAPSSQPLDLEVLNEFCLENGPWSARASAIKSPPSNGFTYFSEKQNERVHPYVRGWLTQKLRRVSYSAEVSQQHTASNPVLDCPPLDPLPYPITHSEPNLTSQTAQTSENNTFDQFLQLQDNANAQYADIVEYDTPQYRYAPYPQRATHYSTCELSYSAFSSVSAPVPLRQPDDTYFNHTALPHSSAPGWDPQYDATFFLLPFPPPQDHMSVNEYAEMVTTNAKGKARAEPPSSPAPSLPLPTPTPPCIANKPSKAGPIRSKRQKCTNTSITLDSFTPVILDIQADPRGLTAICQWLNAEDRICGEHYHLDFVCDHVRNNHLKPTVPESQWSPEFTFRCRWKGCKHAGSELKLCSLKNHFQKHRPPKFCQWCRRVFDRQYLLNQHVEECEGNPENMASGSK</sequence>
<evidence type="ECO:0000313" key="2">
    <source>
        <dbReference type="EMBL" id="KAK7028927.1"/>
    </source>
</evidence>
<feature type="region of interest" description="Disordered" evidence="1">
    <location>
        <begin position="253"/>
        <end position="276"/>
    </location>
</feature>
<dbReference type="EMBL" id="JAYKXP010000086">
    <property type="protein sequence ID" value="KAK7028927.1"/>
    <property type="molecule type" value="Genomic_DNA"/>
</dbReference>
<proteinExistence type="predicted"/>
<keyword evidence="3" id="KW-1185">Reference proteome</keyword>
<dbReference type="AlphaFoldDB" id="A0AAW0BQF3"/>
<accession>A0AAW0BQF3</accession>
<gene>
    <name evidence="2" type="ORF">VNI00_014764</name>
</gene>